<dbReference type="AlphaFoldDB" id="A0A3B3Z7P9"/>
<dbReference type="Ensembl" id="ENSPMGT00000000662.1">
    <property type="protein sequence ID" value="ENSPMGP00000000632.1"/>
    <property type="gene ID" value="ENSPMGG00000000585.1"/>
</dbReference>
<dbReference type="Proteomes" id="UP000261520">
    <property type="component" value="Unplaced"/>
</dbReference>
<dbReference type="PANTHER" id="PTHR10338:SF14">
    <property type="entry name" value="INTER-ALPHA-TRYPSIN INHIBITOR HEAVY CHAIN H2"/>
    <property type="match status" value="1"/>
</dbReference>
<protein>
    <recommendedName>
        <fullName evidence="2">VIT domain-containing protein</fullName>
    </recommendedName>
</protein>
<keyword evidence="1" id="KW-0732">Signal</keyword>
<evidence type="ECO:0000256" key="1">
    <source>
        <dbReference type="SAM" id="SignalP"/>
    </source>
</evidence>
<proteinExistence type="predicted"/>
<dbReference type="PROSITE" id="PS51468">
    <property type="entry name" value="VIT"/>
    <property type="match status" value="1"/>
</dbReference>
<feature type="chain" id="PRO_5017275531" description="VIT domain-containing protein" evidence="1">
    <location>
        <begin position="21"/>
        <end position="273"/>
    </location>
</feature>
<dbReference type="InterPro" id="IPR050934">
    <property type="entry name" value="ITIH"/>
</dbReference>
<reference evidence="3" key="1">
    <citation type="submission" date="2025-08" db="UniProtKB">
        <authorList>
            <consortium name="Ensembl"/>
        </authorList>
    </citation>
    <scope>IDENTIFICATION</scope>
</reference>
<sequence>MKFLPSLLIFGLLFLQYIHGFEFVIDGEWEEDMVSVNTNPIVSGDDITIKSYRIESHVTSRFAHTTVRSHVVNSGAKAQTIGFNVQIPKRAFISNFTMNVNGIIFKGSVKEKSVAQNLYNRAKARGKAASILRANSQDMETFQTEVYVPPGSNIEFELNYQEMMQRKMGFYEHQLYLQPGRLVPHFQVDVYIFEPNGISKVETTHTLDSHFAELIKVSTTDDKAHIVFKPSLQQQRKCSNCTDSAIDGVLNVIYDVKRDNNGELQVSSHIHSK</sequence>
<reference evidence="3" key="2">
    <citation type="submission" date="2025-09" db="UniProtKB">
        <authorList>
            <consortium name="Ensembl"/>
        </authorList>
    </citation>
    <scope>IDENTIFICATION</scope>
</reference>
<evidence type="ECO:0000259" key="2">
    <source>
        <dbReference type="PROSITE" id="PS51468"/>
    </source>
</evidence>
<feature type="domain" description="VIT" evidence="2">
    <location>
        <begin position="33"/>
        <end position="162"/>
    </location>
</feature>
<dbReference type="Pfam" id="PF08487">
    <property type="entry name" value="VIT"/>
    <property type="match status" value="1"/>
</dbReference>
<organism evidence="3 4">
    <name type="scientific">Periophthalmus magnuspinnatus</name>
    <dbReference type="NCBI Taxonomy" id="409849"/>
    <lineage>
        <taxon>Eukaryota</taxon>
        <taxon>Metazoa</taxon>
        <taxon>Chordata</taxon>
        <taxon>Craniata</taxon>
        <taxon>Vertebrata</taxon>
        <taxon>Euteleostomi</taxon>
        <taxon>Actinopterygii</taxon>
        <taxon>Neopterygii</taxon>
        <taxon>Teleostei</taxon>
        <taxon>Neoteleostei</taxon>
        <taxon>Acanthomorphata</taxon>
        <taxon>Gobiaria</taxon>
        <taxon>Gobiiformes</taxon>
        <taxon>Gobioidei</taxon>
        <taxon>Gobiidae</taxon>
        <taxon>Oxudercinae</taxon>
        <taxon>Periophthalmus</taxon>
    </lineage>
</organism>
<dbReference type="SMART" id="SM00609">
    <property type="entry name" value="VIT"/>
    <property type="match status" value="1"/>
</dbReference>
<dbReference type="PANTHER" id="PTHR10338">
    <property type="entry name" value="INTER-ALPHA-TRYPSIN INHIBITOR HEAVY CHAIN FAMILY MEMBER"/>
    <property type="match status" value="1"/>
</dbReference>
<feature type="signal peptide" evidence="1">
    <location>
        <begin position="1"/>
        <end position="20"/>
    </location>
</feature>
<keyword evidence="4" id="KW-1185">Reference proteome</keyword>
<evidence type="ECO:0000313" key="3">
    <source>
        <dbReference type="Ensembl" id="ENSPMGP00000000632.1"/>
    </source>
</evidence>
<name>A0A3B3Z7P9_9GOBI</name>
<evidence type="ECO:0000313" key="4">
    <source>
        <dbReference type="Proteomes" id="UP000261520"/>
    </source>
</evidence>
<dbReference type="InterPro" id="IPR013694">
    <property type="entry name" value="VIT"/>
</dbReference>
<accession>A0A3B3Z7P9</accession>